<comment type="caution">
    <text evidence="1">The sequence shown here is derived from an EMBL/GenBank/DDBJ whole genome shotgun (WGS) entry which is preliminary data.</text>
</comment>
<keyword evidence="2" id="KW-1185">Reference proteome</keyword>
<accession>A0A5M3T6F7</accession>
<dbReference type="RefSeq" id="WP_006619967.1">
    <property type="nucleotide sequence ID" value="NZ_BIMW01000060.1"/>
</dbReference>
<reference evidence="1 2" key="1">
    <citation type="journal article" date="2019" name="J Genomics">
        <title>The Draft Genome of a Hydrogen-producing Cyanobacterium, Arthrospira platensis NIES-46.</title>
        <authorList>
            <person name="Suzuki S."/>
            <person name="Yamaguchi H."/>
            <person name="Kawachi M."/>
        </authorList>
    </citation>
    <scope>NUCLEOTIDE SEQUENCE [LARGE SCALE GENOMIC DNA]</scope>
    <source>
        <strain evidence="1 2">NIES-46</strain>
    </source>
</reference>
<protein>
    <submittedName>
        <fullName evidence="1">Uncharacterized protein</fullName>
    </submittedName>
</protein>
<sequence>MNNLPQFNSGQIVAIDAQNTSVYAEVIQVVMVRRVCWVRPLILVEFTTENQPICYHLRDSADLIWPLELFRVALDTEVIPFLVALNPPEQKPEMLPRNHQLFREFISQIWLNHSQVFREVR</sequence>
<dbReference type="EMBL" id="BIMW01000060">
    <property type="protein sequence ID" value="GCE93069.1"/>
    <property type="molecule type" value="Genomic_DNA"/>
</dbReference>
<evidence type="ECO:0000313" key="2">
    <source>
        <dbReference type="Proteomes" id="UP000326169"/>
    </source>
</evidence>
<evidence type="ECO:0000313" key="1">
    <source>
        <dbReference type="EMBL" id="GCE93069.1"/>
    </source>
</evidence>
<dbReference type="Proteomes" id="UP000326169">
    <property type="component" value="Unassembled WGS sequence"/>
</dbReference>
<proteinExistence type="predicted"/>
<name>A0A5M3T6F7_LIMPL</name>
<organism evidence="1 2">
    <name type="scientific">Limnospira platensis NIES-46</name>
    <dbReference type="NCBI Taxonomy" id="1236695"/>
    <lineage>
        <taxon>Bacteria</taxon>
        <taxon>Bacillati</taxon>
        <taxon>Cyanobacteriota</taxon>
        <taxon>Cyanophyceae</taxon>
        <taxon>Oscillatoriophycideae</taxon>
        <taxon>Oscillatoriales</taxon>
        <taxon>Sirenicapillariaceae</taxon>
        <taxon>Limnospira</taxon>
    </lineage>
</organism>
<dbReference type="GeneID" id="301682020"/>
<gene>
    <name evidence="1" type="ORF">NIES46_11180</name>
</gene>